<dbReference type="InterPro" id="IPR010824">
    <property type="entry name" value="DUF1425"/>
</dbReference>
<dbReference type="Pfam" id="PF07233">
    <property type="entry name" value="DUF1425"/>
    <property type="match status" value="1"/>
</dbReference>
<sequence>MNTRYTIVLGALATGLAAATLTGCDTTARPFSGRLDLAQPYPKVSVAPNLYDFVAFTEPTVTPGTNETPLHVVTPCRSTQDGITRVQYQYEWFDAQDRPVGESGWKYTVIPARAQVFLEANALSTDAKDWRLTVRPAG</sequence>
<protein>
    <recommendedName>
        <fullName evidence="2">DUF1425 domain-containing protein</fullName>
    </recommendedName>
</protein>
<dbReference type="AlphaFoldDB" id="A0A3B1DRE0"/>
<accession>A0A3B1DRE0</accession>
<dbReference type="EMBL" id="UOGK01000242">
    <property type="protein sequence ID" value="VAX39443.1"/>
    <property type="molecule type" value="Genomic_DNA"/>
</dbReference>
<evidence type="ECO:0008006" key="2">
    <source>
        <dbReference type="Google" id="ProtNLM"/>
    </source>
</evidence>
<evidence type="ECO:0000313" key="1">
    <source>
        <dbReference type="EMBL" id="VAX39443.1"/>
    </source>
</evidence>
<dbReference type="PROSITE" id="PS51257">
    <property type="entry name" value="PROKAR_LIPOPROTEIN"/>
    <property type="match status" value="1"/>
</dbReference>
<name>A0A3B1DRE0_9ZZZZ</name>
<proteinExistence type="predicted"/>
<reference evidence="1" key="1">
    <citation type="submission" date="2018-06" db="EMBL/GenBank/DDBJ databases">
        <authorList>
            <person name="Zhirakovskaya E."/>
        </authorList>
    </citation>
    <scope>NUCLEOTIDE SEQUENCE</scope>
</reference>
<gene>
    <name evidence="1" type="ORF">MNBD_PLANCTO03-765</name>
</gene>
<dbReference type="Gene3D" id="2.60.40.3230">
    <property type="match status" value="1"/>
</dbReference>
<organism evidence="1">
    <name type="scientific">hydrothermal vent metagenome</name>
    <dbReference type="NCBI Taxonomy" id="652676"/>
    <lineage>
        <taxon>unclassified sequences</taxon>
        <taxon>metagenomes</taxon>
        <taxon>ecological metagenomes</taxon>
    </lineage>
</organism>
<dbReference type="InterPro" id="IPR038483">
    <property type="entry name" value="YcfL-like_sf"/>
</dbReference>